<evidence type="ECO:0000313" key="6">
    <source>
        <dbReference type="Proteomes" id="UP000245876"/>
    </source>
</evidence>
<evidence type="ECO:0000256" key="3">
    <source>
        <dbReference type="ARBA" id="ARBA00023125"/>
    </source>
</evidence>
<dbReference type="SUPFAM" id="SSF116734">
    <property type="entry name" value="DNA methylase specificity domain"/>
    <property type="match status" value="1"/>
</dbReference>
<comment type="similarity">
    <text evidence="1">Belongs to the type-I restriction system S methylase family.</text>
</comment>
<reference evidence="5 6" key="1">
    <citation type="journal article" date="2018" name="Int. J. Syst. Evol. Microbiol.">
        <title>Bifidobacterium callitrichidarum sp. nov. from the faeces of the emperor tamarin (Saguinus imperator).</title>
        <authorList>
            <person name="Modesto M."/>
            <person name="Michelini S."/>
            <person name="Sansosti M.C."/>
            <person name="De Filippo C."/>
            <person name="Cavalieri D."/>
            <person name="Qvirist L."/>
            <person name="Andlid T."/>
            <person name="Spiezio C."/>
            <person name="Sandri C."/>
            <person name="Pascarelli S."/>
            <person name="Sgorbati B."/>
            <person name="Mattarelli P."/>
        </authorList>
    </citation>
    <scope>NUCLEOTIDE SEQUENCE [LARGE SCALE GENOMIC DNA]</scope>
    <source>
        <strain evidence="5 6">TRI 5</strain>
    </source>
</reference>
<protein>
    <recommendedName>
        <fullName evidence="4">Type I restriction modification DNA specificity domain-containing protein</fullName>
    </recommendedName>
</protein>
<evidence type="ECO:0000313" key="5">
    <source>
        <dbReference type="EMBL" id="PWG65630.1"/>
    </source>
</evidence>
<keyword evidence="6" id="KW-1185">Reference proteome</keyword>
<gene>
    <name evidence="5" type="ORF">DF196_06775</name>
</gene>
<dbReference type="Proteomes" id="UP000245876">
    <property type="component" value="Unassembled WGS sequence"/>
</dbReference>
<name>A0A2U2N966_9BIFI</name>
<dbReference type="AlphaFoldDB" id="A0A2U2N966"/>
<comment type="caution">
    <text evidence="5">The sequence shown here is derived from an EMBL/GenBank/DDBJ whole genome shotgun (WGS) entry which is preliminary data.</text>
</comment>
<evidence type="ECO:0000256" key="2">
    <source>
        <dbReference type="ARBA" id="ARBA00022747"/>
    </source>
</evidence>
<feature type="domain" description="Type I restriction modification DNA specificity" evidence="4">
    <location>
        <begin position="91"/>
        <end position="241"/>
    </location>
</feature>
<dbReference type="EMBL" id="QFFM01000012">
    <property type="protein sequence ID" value="PWG65630.1"/>
    <property type="molecule type" value="Genomic_DNA"/>
</dbReference>
<dbReference type="Pfam" id="PF01420">
    <property type="entry name" value="Methylase_S"/>
    <property type="match status" value="1"/>
</dbReference>
<dbReference type="GO" id="GO:0009307">
    <property type="term" value="P:DNA restriction-modification system"/>
    <property type="evidence" value="ECO:0007669"/>
    <property type="project" value="UniProtKB-KW"/>
</dbReference>
<accession>A0A2U2N966</accession>
<evidence type="ECO:0000256" key="1">
    <source>
        <dbReference type="ARBA" id="ARBA00010923"/>
    </source>
</evidence>
<sequence length="266" mass="30650">MALILGSPCQGSCRRSRLRGSQTWIHVNLGLTEPKVMLPIDDAGEPDWQFMEDYIREREAVQVERCREFLARRLEEIERVTEPVIPLDEKVWMPFPLASIGRISSGRDIYAQEREAGRTPYITSGSANNGIGYFVNNMNDKIDSGYIALNRNGAVGKAFYHPYPSLMGNDCRKLHLKEADNNEFVGMFVTVAISMQSACFSYSRKLGTKRAERLQVMLPMNDEGEPDYDYMENYVHSIMEQQYRRELRFLERKCDLIKDGRPLSTR</sequence>
<dbReference type="GO" id="GO:0003677">
    <property type="term" value="F:DNA binding"/>
    <property type="evidence" value="ECO:0007669"/>
    <property type="project" value="UniProtKB-KW"/>
</dbReference>
<keyword evidence="3" id="KW-0238">DNA-binding</keyword>
<keyword evidence="2" id="KW-0680">Restriction system</keyword>
<dbReference type="Gene3D" id="3.90.220.20">
    <property type="entry name" value="DNA methylase specificity domains"/>
    <property type="match status" value="1"/>
</dbReference>
<dbReference type="InterPro" id="IPR044946">
    <property type="entry name" value="Restrct_endonuc_typeI_TRD_sf"/>
</dbReference>
<evidence type="ECO:0000259" key="4">
    <source>
        <dbReference type="Pfam" id="PF01420"/>
    </source>
</evidence>
<proteinExistence type="inferred from homology"/>
<organism evidence="5 6">
    <name type="scientific">Bifidobacterium callitrichidarum</name>
    <dbReference type="NCBI Taxonomy" id="2052941"/>
    <lineage>
        <taxon>Bacteria</taxon>
        <taxon>Bacillati</taxon>
        <taxon>Actinomycetota</taxon>
        <taxon>Actinomycetes</taxon>
        <taxon>Bifidobacteriales</taxon>
        <taxon>Bifidobacteriaceae</taxon>
        <taxon>Bifidobacterium</taxon>
    </lineage>
</organism>
<dbReference type="REBASE" id="384773">
    <property type="entry name" value="S2.Bca31790ORF6785P"/>
</dbReference>
<dbReference type="InterPro" id="IPR000055">
    <property type="entry name" value="Restrct_endonuc_typeI_TRD"/>
</dbReference>